<dbReference type="GO" id="GO:0005549">
    <property type="term" value="F:odorant binding"/>
    <property type="evidence" value="ECO:0007669"/>
    <property type="project" value="InterPro"/>
</dbReference>
<dbReference type="AlphaFoldDB" id="A0AAW2G587"/>
<organism evidence="11 12">
    <name type="scientific">Cardiocondyla obscurior</name>
    <dbReference type="NCBI Taxonomy" id="286306"/>
    <lineage>
        <taxon>Eukaryota</taxon>
        <taxon>Metazoa</taxon>
        <taxon>Ecdysozoa</taxon>
        <taxon>Arthropoda</taxon>
        <taxon>Hexapoda</taxon>
        <taxon>Insecta</taxon>
        <taxon>Pterygota</taxon>
        <taxon>Neoptera</taxon>
        <taxon>Endopterygota</taxon>
        <taxon>Hymenoptera</taxon>
        <taxon>Apocrita</taxon>
        <taxon>Aculeata</taxon>
        <taxon>Formicoidea</taxon>
        <taxon>Formicidae</taxon>
        <taxon>Myrmicinae</taxon>
        <taxon>Cardiocondyla</taxon>
    </lineage>
</organism>
<dbReference type="Proteomes" id="UP001430953">
    <property type="component" value="Unassembled WGS sequence"/>
</dbReference>
<keyword evidence="8 10" id="KW-0675">Receptor</keyword>
<evidence type="ECO:0000256" key="6">
    <source>
        <dbReference type="ARBA" id="ARBA00022989"/>
    </source>
</evidence>
<keyword evidence="7 10" id="KW-0472">Membrane</keyword>
<comment type="similarity">
    <text evidence="10">Belongs to the insect chemoreceptor superfamily. Heteromeric odorant receptor channel (TC 1.A.69) family.</text>
</comment>
<name>A0AAW2G587_9HYME</name>
<comment type="caution">
    <text evidence="11">The sequence shown here is derived from an EMBL/GenBank/DDBJ whole genome shotgun (WGS) entry which is preliminary data.</text>
</comment>
<dbReference type="EMBL" id="JADYXP020000006">
    <property type="protein sequence ID" value="KAL0121605.1"/>
    <property type="molecule type" value="Genomic_DNA"/>
</dbReference>
<evidence type="ECO:0000256" key="9">
    <source>
        <dbReference type="ARBA" id="ARBA00023224"/>
    </source>
</evidence>
<keyword evidence="9 10" id="KW-0807">Transducer</keyword>
<gene>
    <name evidence="11" type="ORF">PUN28_006850</name>
</gene>
<protein>
    <recommendedName>
        <fullName evidence="10">Odorant receptor</fullName>
    </recommendedName>
</protein>
<keyword evidence="2" id="KW-1003">Cell membrane</keyword>
<evidence type="ECO:0000313" key="12">
    <source>
        <dbReference type="Proteomes" id="UP001430953"/>
    </source>
</evidence>
<dbReference type="PANTHER" id="PTHR21137">
    <property type="entry name" value="ODORANT RECEPTOR"/>
    <property type="match status" value="1"/>
</dbReference>
<feature type="transmembrane region" description="Helical" evidence="10">
    <location>
        <begin position="31"/>
        <end position="53"/>
    </location>
</feature>
<dbReference type="Pfam" id="PF02949">
    <property type="entry name" value="7tm_6"/>
    <property type="match status" value="1"/>
</dbReference>
<evidence type="ECO:0000256" key="5">
    <source>
        <dbReference type="ARBA" id="ARBA00022725"/>
    </source>
</evidence>
<comment type="caution">
    <text evidence="10">Lacks conserved residue(s) required for the propagation of feature annotation.</text>
</comment>
<dbReference type="GO" id="GO:0007165">
    <property type="term" value="P:signal transduction"/>
    <property type="evidence" value="ECO:0007669"/>
    <property type="project" value="UniProtKB-KW"/>
</dbReference>
<sequence>MNREMDKYYAINKLFLSRIGCWPYQRKVIKILIPSLLTIIHCSTFTTQVLLLYKTWGDIDIAVECMISMAFVFVGSTKLLNIAINNNKFRQLLQLMNKHWEIFNGEDERNILSYYACISLKIAKYYGGYILISLILYLFIPLVPRILDIVVPLNESRPLVYVFQGEYGVDKEKYYFLIVLHSYIASLNTITAVFTVDITYIASVLHACSLFAAISHRLNSLNGQEEIKTGDEKKTHIVAHNHSLRDEDISISNDHYKLIICLKKHQFALEHVQILNSIFTKATFILLSLNVLMLSVVGIQVLNNATHTDEIIRYAFLAYGTFLHLIFMCIPGQLLIDRSTEVFEKAYAAAWYTFSVKTKRLLSILLYRSFVPCTLTAGKMFVMSMTMCSSVTQTAMSYFTAFLSIR</sequence>
<evidence type="ECO:0000256" key="3">
    <source>
        <dbReference type="ARBA" id="ARBA00022606"/>
    </source>
</evidence>
<feature type="transmembrane region" description="Helical" evidence="10">
    <location>
        <begin position="314"/>
        <end position="336"/>
    </location>
</feature>
<proteinExistence type="inferred from homology"/>
<comment type="subcellular location">
    <subcellularLocation>
        <location evidence="1 10">Cell membrane</location>
        <topology evidence="1 10">Multi-pass membrane protein</topology>
    </subcellularLocation>
</comment>
<feature type="transmembrane region" description="Helical" evidence="10">
    <location>
        <begin position="174"/>
        <end position="194"/>
    </location>
</feature>
<accession>A0AAW2G587</accession>
<dbReference type="GO" id="GO:0005886">
    <property type="term" value="C:plasma membrane"/>
    <property type="evidence" value="ECO:0007669"/>
    <property type="project" value="UniProtKB-SubCell"/>
</dbReference>
<evidence type="ECO:0000256" key="8">
    <source>
        <dbReference type="ARBA" id="ARBA00023170"/>
    </source>
</evidence>
<keyword evidence="6 10" id="KW-1133">Transmembrane helix</keyword>
<reference evidence="11 12" key="1">
    <citation type="submission" date="2023-03" db="EMBL/GenBank/DDBJ databases">
        <title>High recombination rates correlate with genetic variation in Cardiocondyla obscurior ants.</title>
        <authorList>
            <person name="Errbii M."/>
        </authorList>
    </citation>
    <scope>NUCLEOTIDE SEQUENCE [LARGE SCALE GENOMIC DNA]</scope>
    <source>
        <strain evidence="11">Alpha-2009</strain>
        <tissue evidence="11">Whole body</tissue>
    </source>
</reference>
<keyword evidence="5 10" id="KW-0552">Olfaction</keyword>
<keyword evidence="3 10" id="KW-0716">Sensory transduction</keyword>
<evidence type="ECO:0000256" key="1">
    <source>
        <dbReference type="ARBA" id="ARBA00004651"/>
    </source>
</evidence>
<evidence type="ECO:0000256" key="7">
    <source>
        <dbReference type="ARBA" id="ARBA00023136"/>
    </source>
</evidence>
<feature type="transmembrane region" description="Helical" evidence="10">
    <location>
        <begin position="284"/>
        <end position="302"/>
    </location>
</feature>
<dbReference type="InterPro" id="IPR004117">
    <property type="entry name" value="7tm6_olfct_rcpt"/>
</dbReference>
<keyword evidence="12" id="KW-1185">Reference proteome</keyword>
<evidence type="ECO:0000256" key="2">
    <source>
        <dbReference type="ARBA" id="ARBA00022475"/>
    </source>
</evidence>
<evidence type="ECO:0000256" key="10">
    <source>
        <dbReference type="RuleBase" id="RU351113"/>
    </source>
</evidence>
<feature type="transmembrane region" description="Helical" evidence="10">
    <location>
        <begin position="65"/>
        <end position="84"/>
    </location>
</feature>
<feature type="transmembrane region" description="Helical" evidence="10">
    <location>
        <begin position="129"/>
        <end position="153"/>
    </location>
</feature>
<evidence type="ECO:0000313" key="11">
    <source>
        <dbReference type="EMBL" id="KAL0121605.1"/>
    </source>
</evidence>
<dbReference type="GO" id="GO:0004984">
    <property type="term" value="F:olfactory receptor activity"/>
    <property type="evidence" value="ECO:0007669"/>
    <property type="project" value="InterPro"/>
</dbReference>
<evidence type="ECO:0000256" key="4">
    <source>
        <dbReference type="ARBA" id="ARBA00022692"/>
    </source>
</evidence>
<dbReference type="PANTHER" id="PTHR21137:SF35">
    <property type="entry name" value="ODORANT RECEPTOR 19A-RELATED"/>
    <property type="match status" value="1"/>
</dbReference>
<keyword evidence="4 10" id="KW-0812">Transmembrane</keyword>